<evidence type="ECO:0000256" key="1">
    <source>
        <dbReference type="SAM" id="MobiDB-lite"/>
    </source>
</evidence>
<dbReference type="GeneID" id="27350263"/>
<dbReference type="PANTHER" id="PTHR37540:SF5">
    <property type="entry name" value="TRANSCRIPTION FACTOR DOMAIN-CONTAINING PROTEIN"/>
    <property type="match status" value="1"/>
</dbReference>
<evidence type="ECO:0000313" key="3">
    <source>
        <dbReference type="Proteomes" id="UP000054466"/>
    </source>
</evidence>
<dbReference type="EMBL" id="KN847046">
    <property type="protein sequence ID" value="KIW22808.1"/>
    <property type="molecule type" value="Genomic_DNA"/>
</dbReference>
<dbReference type="AlphaFoldDB" id="A0A0D2BUR6"/>
<evidence type="ECO:0000313" key="2">
    <source>
        <dbReference type="EMBL" id="KIW22808.1"/>
    </source>
</evidence>
<dbReference type="PANTHER" id="PTHR37540">
    <property type="entry name" value="TRANSCRIPTION FACTOR (ACR-2), PUTATIVE-RELATED-RELATED"/>
    <property type="match status" value="1"/>
</dbReference>
<dbReference type="RefSeq" id="XP_016243024.1">
    <property type="nucleotide sequence ID" value="XM_016398462.1"/>
</dbReference>
<dbReference type="VEuPathDB" id="FungiDB:PV07_11069"/>
<name>A0A0D2BUR6_9EURO</name>
<evidence type="ECO:0008006" key="4">
    <source>
        <dbReference type="Google" id="ProtNLM"/>
    </source>
</evidence>
<organism evidence="2 3">
    <name type="scientific">Cladophialophora immunda</name>
    <dbReference type="NCBI Taxonomy" id="569365"/>
    <lineage>
        <taxon>Eukaryota</taxon>
        <taxon>Fungi</taxon>
        <taxon>Dikarya</taxon>
        <taxon>Ascomycota</taxon>
        <taxon>Pezizomycotina</taxon>
        <taxon>Eurotiomycetes</taxon>
        <taxon>Chaetothyriomycetidae</taxon>
        <taxon>Chaetothyriales</taxon>
        <taxon>Herpotrichiellaceae</taxon>
        <taxon>Cladophialophora</taxon>
    </lineage>
</organism>
<reference evidence="2 3" key="1">
    <citation type="submission" date="2015-01" db="EMBL/GenBank/DDBJ databases">
        <title>The Genome Sequence of Cladophialophora immunda CBS83496.</title>
        <authorList>
            <consortium name="The Broad Institute Genomics Platform"/>
            <person name="Cuomo C."/>
            <person name="de Hoog S."/>
            <person name="Gorbushina A."/>
            <person name="Stielow B."/>
            <person name="Teixiera M."/>
            <person name="Abouelleil A."/>
            <person name="Chapman S.B."/>
            <person name="Priest M."/>
            <person name="Young S.K."/>
            <person name="Wortman J."/>
            <person name="Nusbaum C."/>
            <person name="Birren B."/>
        </authorList>
    </citation>
    <scope>NUCLEOTIDE SEQUENCE [LARGE SCALE GENOMIC DNA]</scope>
    <source>
        <strain evidence="2 3">CBS 83496</strain>
    </source>
</reference>
<feature type="compositionally biased region" description="Polar residues" evidence="1">
    <location>
        <begin position="18"/>
        <end position="31"/>
    </location>
</feature>
<dbReference type="Proteomes" id="UP000054466">
    <property type="component" value="Unassembled WGS sequence"/>
</dbReference>
<dbReference type="STRING" id="569365.A0A0D2BUR6"/>
<dbReference type="OrthoDB" id="415825at2759"/>
<protein>
    <recommendedName>
        <fullName evidence="4">Transcription factor domain-containing protein</fullName>
    </recommendedName>
</protein>
<keyword evidence="3" id="KW-1185">Reference proteome</keyword>
<sequence length="449" mass="49947">MSASDFTLPRHPGVPDETNGSSVTTPKSCNPSSRFDARIKHGSQTLSMDIQLCGYHLDHIESYGGRERVRVLHCLDYYANFCGPNYVWRNEAIATGSIQHFAQDFFQLSLATPALLETVLAICQADLDLRHQSCRTPSMRVLQHLTTALGLLQQRILSADLTDDKSIAATIVGLITIDTIFEDWPSYHVHLKYLRALLVLRGGAESLGWQGWFAYAYSWAELRWAAQLAHKAMADTTESFPGDQFEDDVRPLHADYFLPREELPMGFQELVDLGLLHGSIVGLLEKTAGWVSCTVSDYNGLSPGGLNIRGLALARDFASIIHSCPESQLEVLLCIAMVAYIISLIEGPGGHSRGLEDLTANLQLFDLRTFDMPFRLWAASAVAAANPTVPSPLPHRWTLIDQVMTLGVSVETWPEAVTVFNKFFFCQHDEKQWENCWNAALARNASYTS</sequence>
<dbReference type="Pfam" id="PF11951">
    <property type="entry name" value="Fungal_trans_2"/>
    <property type="match status" value="1"/>
</dbReference>
<accession>A0A0D2BUR6</accession>
<dbReference type="InterPro" id="IPR021858">
    <property type="entry name" value="Fun_TF"/>
</dbReference>
<dbReference type="HOGENOM" id="CLU_032227_2_0_1"/>
<proteinExistence type="predicted"/>
<gene>
    <name evidence="2" type="ORF">PV07_11069</name>
</gene>
<feature type="region of interest" description="Disordered" evidence="1">
    <location>
        <begin position="1"/>
        <end position="31"/>
    </location>
</feature>